<evidence type="ECO:0000256" key="1">
    <source>
        <dbReference type="SAM" id="MobiDB-lite"/>
    </source>
</evidence>
<evidence type="ECO:0000313" key="3">
    <source>
        <dbReference type="EMBL" id="CAB4338449.1"/>
    </source>
</evidence>
<feature type="region of interest" description="Disordered" evidence="1">
    <location>
        <begin position="18"/>
        <end position="48"/>
    </location>
</feature>
<dbReference type="Pfam" id="PF05258">
    <property type="entry name" value="DciA"/>
    <property type="match status" value="1"/>
</dbReference>
<dbReference type="PANTHER" id="PTHR36456:SF1">
    <property type="entry name" value="UPF0232 PROTEIN SCO3875"/>
    <property type="match status" value="1"/>
</dbReference>
<protein>
    <submittedName>
        <fullName evidence="2">Unannotated protein</fullName>
    </submittedName>
</protein>
<dbReference type="PANTHER" id="PTHR36456">
    <property type="entry name" value="UPF0232 PROTEIN SCO3875"/>
    <property type="match status" value="1"/>
</dbReference>
<dbReference type="EMBL" id="CAFBIX010000001">
    <property type="protein sequence ID" value="CAB4845773.1"/>
    <property type="molecule type" value="Genomic_DNA"/>
</dbReference>
<name>A0A6J5YZU9_9ZZZZ</name>
<sequence length="169" mass="18562">MLEKHQEEFLKSLLSRARVRATASPSRRKSNMPQYDEQRSGAGPDERDPAMLSGLIDRLIINKGWDLQVSTGRLTGQWGLIVGHEVASHVSIDSFNLDPSGQSGTLILKADSSAWATQIRLLMPTISQRLGEEIGHGRISEIKVIGPTAPSWKHGQRSVPGRGPRDTYG</sequence>
<dbReference type="EMBL" id="CAESAD010000001">
    <property type="protein sequence ID" value="CAB4333470.1"/>
    <property type="molecule type" value="Genomic_DNA"/>
</dbReference>
<gene>
    <name evidence="4" type="ORF">UFOPK3278_00060</name>
    <name evidence="3" type="ORF">UFOPK3406_00781</name>
    <name evidence="2" type="ORF">UFOPK3925_00415</name>
    <name evidence="5" type="ORF">UFOPK4097_00118</name>
</gene>
<evidence type="ECO:0000313" key="2">
    <source>
        <dbReference type="EMBL" id="CAB4333470.1"/>
    </source>
</evidence>
<reference evidence="2" key="1">
    <citation type="submission" date="2020-05" db="EMBL/GenBank/DDBJ databases">
        <authorList>
            <person name="Chiriac C."/>
            <person name="Salcher M."/>
            <person name="Ghai R."/>
            <person name="Kavagutti S V."/>
        </authorList>
    </citation>
    <scope>NUCLEOTIDE SEQUENCE</scope>
</reference>
<accession>A0A6J5YZU9</accession>
<dbReference type="EMBL" id="CAESAI010000015">
    <property type="protein sequence ID" value="CAB4338449.1"/>
    <property type="molecule type" value="Genomic_DNA"/>
</dbReference>
<evidence type="ECO:0000313" key="5">
    <source>
        <dbReference type="EMBL" id="CAB5007647.1"/>
    </source>
</evidence>
<evidence type="ECO:0000313" key="4">
    <source>
        <dbReference type="EMBL" id="CAB4845773.1"/>
    </source>
</evidence>
<feature type="compositionally biased region" description="Basic and acidic residues" evidence="1">
    <location>
        <begin position="36"/>
        <end position="48"/>
    </location>
</feature>
<feature type="region of interest" description="Disordered" evidence="1">
    <location>
        <begin position="148"/>
        <end position="169"/>
    </location>
</feature>
<dbReference type="AlphaFoldDB" id="A0A6J5YZU9"/>
<dbReference type="EMBL" id="CAFBPK010000001">
    <property type="protein sequence ID" value="CAB5007647.1"/>
    <property type="molecule type" value="Genomic_DNA"/>
</dbReference>
<proteinExistence type="predicted"/>
<organism evidence="2">
    <name type="scientific">freshwater metagenome</name>
    <dbReference type="NCBI Taxonomy" id="449393"/>
    <lineage>
        <taxon>unclassified sequences</taxon>
        <taxon>metagenomes</taxon>
        <taxon>ecological metagenomes</taxon>
    </lineage>
</organism>
<dbReference type="InterPro" id="IPR007922">
    <property type="entry name" value="DciA-like"/>
</dbReference>